<protein>
    <recommendedName>
        <fullName evidence="1">diguanylate cyclase</fullName>
        <ecNumber evidence="1">2.7.7.65</ecNumber>
    </recommendedName>
</protein>
<accession>A0ABV7FJQ3</accession>
<evidence type="ECO:0000256" key="3">
    <source>
        <dbReference type="SAM" id="Phobius"/>
    </source>
</evidence>
<evidence type="ECO:0000313" key="5">
    <source>
        <dbReference type="EMBL" id="MFC3116868.1"/>
    </source>
</evidence>
<feature type="transmembrane region" description="Helical" evidence="3">
    <location>
        <begin position="181"/>
        <end position="202"/>
    </location>
</feature>
<organism evidence="5 6">
    <name type="scientific">Cellvibrio fontiphilus</name>
    <dbReference type="NCBI Taxonomy" id="1815559"/>
    <lineage>
        <taxon>Bacteria</taxon>
        <taxon>Pseudomonadati</taxon>
        <taxon>Pseudomonadota</taxon>
        <taxon>Gammaproteobacteria</taxon>
        <taxon>Cellvibrionales</taxon>
        <taxon>Cellvibrionaceae</taxon>
        <taxon>Cellvibrio</taxon>
    </lineage>
</organism>
<feature type="transmembrane region" description="Helical" evidence="3">
    <location>
        <begin position="223"/>
        <end position="241"/>
    </location>
</feature>
<feature type="transmembrane region" description="Helical" evidence="3">
    <location>
        <begin position="108"/>
        <end position="128"/>
    </location>
</feature>
<reference evidence="6" key="1">
    <citation type="journal article" date="2019" name="Int. J. Syst. Evol. Microbiol.">
        <title>The Global Catalogue of Microorganisms (GCM) 10K type strain sequencing project: providing services to taxonomists for standard genome sequencing and annotation.</title>
        <authorList>
            <consortium name="The Broad Institute Genomics Platform"/>
            <consortium name="The Broad Institute Genome Sequencing Center for Infectious Disease"/>
            <person name="Wu L."/>
            <person name="Ma J."/>
        </authorList>
    </citation>
    <scope>NUCLEOTIDE SEQUENCE [LARGE SCALE GENOMIC DNA]</scope>
    <source>
        <strain evidence="6">KCTC 52237</strain>
    </source>
</reference>
<comment type="catalytic activity">
    <reaction evidence="2">
        <text>2 GTP = 3',3'-c-di-GMP + 2 diphosphate</text>
        <dbReference type="Rhea" id="RHEA:24898"/>
        <dbReference type="ChEBI" id="CHEBI:33019"/>
        <dbReference type="ChEBI" id="CHEBI:37565"/>
        <dbReference type="ChEBI" id="CHEBI:58805"/>
        <dbReference type="EC" id="2.7.7.65"/>
    </reaction>
</comment>
<feature type="transmembrane region" description="Helical" evidence="3">
    <location>
        <begin position="53"/>
        <end position="77"/>
    </location>
</feature>
<sequence>MNLLHHYRTLSPTQLWRLGSQREKALIFGGWCALVLASVALGLLSVMNSWSGLPLAFGGVTVYLTAYPTLIICLFLTLTCGWRWGAIPAYLSTLALAFYSGMPWHWAIIFACANPLGFAIMAVGYQAIPVSKKLRDSNSILFYIQLSFVASIFSSSGALIWCYTNHIDRTGLLAIWQGWWLGGFLQSVLIVGPLLAVTWPFITRWQHRHPKYWRAASGNVRRSVLRLLGAISTSVLVYGAATIELADANLNQALAANPSAVTDAISVLQQTTWVFFWVFAMIILFIAFFGYQLFTRWQQSTDKLLRELHSANERLESLAQIDGLTGLLNRRTMDERLTKEWQRAKRTGNGSALVLLDIDHFKNINDRYGHAAGDLVIRTIAGAIQAEARGMDLASRYGGEEFVILLPQTDTSGAVQFAERIRARVATAVGYHETHTLQVTVSLGVAIFSPQDNNFNQWLARADRALYAAKAAGRNQVMVAD</sequence>
<feature type="transmembrane region" description="Helical" evidence="3">
    <location>
        <begin position="274"/>
        <end position="294"/>
    </location>
</feature>
<dbReference type="PANTHER" id="PTHR45138">
    <property type="entry name" value="REGULATORY COMPONENTS OF SENSORY TRANSDUCTION SYSTEM"/>
    <property type="match status" value="1"/>
</dbReference>
<evidence type="ECO:0000259" key="4">
    <source>
        <dbReference type="PROSITE" id="PS50887"/>
    </source>
</evidence>
<dbReference type="NCBIfam" id="TIGR00254">
    <property type="entry name" value="GGDEF"/>
    <property type="match status" value="1"/>
</dbReference>
<feature type="domain" description="GGDEF" evidence="4">
    <location>
        <begin position="349"/>
        <end position="481"/>
    </location>
</feature>
<dbReference type="Gene3D" id="3.30.70.270">
    <property type="match status" value="1"/>
</dbReference>
<dbReference type="InterPro" id="IPR050469">
    <property type="entry name" value="Diguanylate_Cyclase"/>
</dbReference>
<evidence type="ECO:0000256" key="2">
    <source>
        <dbReference type="ARBA" id="ARBA00034247"/>
    </source>
</evidence>
<feature type="transmembrane region" description="Helical" evidence="3">
    <location>
        <begin position="140"/>
        <end position="161"/>
    </location>
</feature>
<dbReference type="SMART" id="SM00267">
    <property type="entry name" value="GGDEF"/>
    <property type="match status" value="1"/>
</dbReference>
<dbReference type="EMBL" id="JBHRTF010000006">
    <property type="protein sequence ID" value="MFC3116868.1"/>
    <property type="molecule type" value="Genomic_DNA"/>
</dbReference>
<dbReference type="SUPFAM" id="SSF55073">
    <property type="entry name" value="Nucleotide cyclase"/>
    <property type="match status" value="1"/>
</dbReference>
<dbReference type="PROSITE" id="PS50887">
    <property type="entry name" value="GGDEF"/>
    <property type="match status" value="1"/>
</dbReference>
<dbReference type="RefSeq" id="WP_378120585.1">
    <property type="nucleotide sequence ID" value="NZ_JBHRTF010000006.1"/>
</dbReference>
<keyword evidence="3" id="KW-0472">Membrane</keyword>
<dbReference type="InterPro" id="IPR029787">
    <property type="entry name" value="Nucleotide_cyclase"/>
</dbReference>
<keyword evidence="6" id="KW-1185">Reference proteome</keyword>
<dbReference type="Proteomes" id="UP001595555">
    <property type="component" value="Unassembled WGS sequence"/>
</dbReference>
<feature type="transmembrane region" description="Helical" evidence="3">
    <location>
        <begin position="25"/>
        <end position="47"/>
    </location>
</feature>
<name>A0ABV7FJQ3_9GAMM</name>
<gene>
    <name evidence="5" type="ORF">ACFODX_14960</name>
</gene>
<comment type="caution">
    <text evidence="5">The sequence shown here is derived from an EMBL/GenBank/DDBJ whole genome shotgun (WGS) entry which is preliminary data.</text>
</comment>
<dbReference type="CDD" id="cd01949">
    <property type="entry name" value="GGDEF"/>
    <property type="match status" value="1"/>
</dbReference>
<keyword evidence="3" id="KW-0812">Transmembrane</keyword>
<dbReference type="InterPro" id="IPR000160">
    <property type="entry name" value="GGDEF_dom"/>
</dbReference>
<dbReference type="InterPro" id="IPR043128">
    <property type="entry name" value="Rev_trsase/Diguanyl_cyclase"/>
</dbReference>
<dbReference type="PANTHER" id="PTHR45138:SF9">
    <property type="entry name" value="DIGUANYLATE CYCLASE DGCM-RELATED"/>
    <property type="match status" value="1"/>
</dbReference>
<feature type="transmembrane region" description="Helical" evidence="3">
    <location>
        <begin position="84"/>
        <end position="102"/>
    </location>
</feature>
<evidence type="ECO:0000256" key="1">
    <source>
        <dbReference type="ARBA" id="ARBA00012528"/>
    </source>
</evidence>
<evidence type="ECO:0000313" key="6">
    <source>
        <dbReference type="Proteomes" id="UP001595555"/>
    </source>
</evidence>
<keyword evidence="3" id="KW-1133">Transmembrane helix</keyword>
<proteinExistence type="predicted"/>
<dbReference type="Pfam" id="PF00990">
    <property type="entry name" value="GGDEF"/>
    <property type="match status" value="1"/>
</dbReference>
<dbReference type="EC" id="2.7.7.65" evidence="1"/>